<gene>
    <name evidence="7" type="ORF">L9W94_01670</name>
</gene>
<name>A0A9X4IS25_9VIBR</name>
<dbReference type="Gene3D" id="3.10.180.10">
    <property type="entry name" value="2,3-Dihydroxybiphenyl 1,2-Dioxygenase, domain 1"/>
    <property type="match status" value="1"/>
</dbReference>
<dbReference type="InterPro" id="IPR029068">
    <property type="entry name" value="Glyas_Bleomycin-R_OHBP_Dase"/>
</dbReference>
<keyword evidence="5" id="KW-0408">Iron</keyword>
<dbReference type="AlphaFoldDB" id="A0A9X4IS25"/>
<dbReference type="PROSITE" id="PS51819">
    <property type="entry name" value="VOC"/>
    <property type="match status" value="1"/>
</dbReference>
<dbReference type="PROSITE" id="PS00934">
    <property type="entry name" value="GLYOXALASE_I_1"/>
    <property type="match status" value="1"/>
</dbReference>
<dbReference type="Pfam" id="PF00903">
    <property type="entry name" value="Glyoxalase"/>
    <property type="match status" value="1"/>
</dbReference>
<dbReference type="InterPro" id="IPR018146">
    <property type="entry name" value="Glyoxalase_1_CS"/>
</dbReference>
<comment type="cofactor">
    <cofactor evidence="1">
        <name>Fe cation</name>
        <dbReference type="ChEBI" id="CHEBI:24875"/>
    </cofactor>
</comment>
<proteinExistence type="inferred from homology"/>
<evidence type="ECO:0000313" key="8">
    <source>
        <dbReference type="Proteomes" id="UP001140979"/>
    </source>
</evidence>
<keyword evidence="3" id="KW-0479">Metal-binding</keyword>
<dbReference type="EMBL" id="JAKNBA010000002">
    <property type="protein sequence ID" value="MDE1240869.1"/>
    <property type="molecule type" value="Genomic_DNA"/>
</dbReference>
<organism evidence="7 8">
    <name type="scientific">Vibrio aestuarianus</name>
    <dbReference type="NCBI Taxonomy" id="28171"/>
    <lineage>
        <taxon>Bacteria</taxon>
        <taxon>Pseudomonadati</taxon>
        <taxon>Pseudomonadota</taxon>
        <taxon>Gammaproteobacteria</taxon>
        <taxon>Vibrionales</taxon>
        <taxon>Vibrionaceae</taxon>
        <taxon>Vibrio</taxon>
    </lineage>
</organism>
<protein>
    <submittedName>
        <fullName evidence="7">VOC family protein</fullName>
    </submittedName>
</protein>
<evidence type="ECO:0000256" key="5">
    <source>
        <dbReference type="ARBA" id="ARBA00023004"/>
    </source>
</evidence>
<dbReference type="Proteomes" id="UP001140979">
    <property type="component" value="Unassembled WGS sequence"/>
</dbReference>
<dbReference type="GO" id="GO:0003868">
    <property type="term" value="F:4-hydroxyphenylpyruvate dioxygenase activity"/>
    <property type="evidence" value="ECO:0007669"/>
    <property type="project" value="InterPro"/>
</dbReference>
<evidence type="ECO:0000256" key="4">
    <source>
        <dbReference type="ARBA" id="ARBA00022737"/>
    </source>
</evidence>
<dbReference type="InterPro" id="IPR037523">
    <property type="entry name" value="VOC_core"/>
</dbReference>
<dbReference type="PANTHER" id="PTHR11959">
    <property type="entry name" value="4-HYDROXYPHENYLPYRUVATE DIOXYGENASE"/>
    <property type="match status" value="1"/>
</dbReference>
<comment type="caution">
    <text evidence="7">The sequence shown here is derived from an EMBL/GenBank/DDBJ whole genome shotgun (WGS) entry which is preliminary data.</text>
</comment>
<evidence type="ECO:0000313" key="7">
    <source>
        <dbReference type="EMBL" id="MDE1240869.1"/>
    </source>
</evidence>
<evidence type="ECO:0000256" key="3">
    <source>
        <dbReference type="ARBA" id="ARBA00022723"/>
    </source>
</evidence>
<dbReference type="GO" id="GO:0004462">
    <property type="term" value="F:lactoylglutathione lyase activity"/>
    <property type="evidence" value="ECO:0007669"/>
    <property type="project" value="InterPro"/>
</dbReference>
<feature type="domain" description="VOC" evidence="6">
    <location>
        <begin position="28"/>
        <end position="156"/>
    </location>
</feature>
<comment type="similarity">
    <text evidence="2">Belongs to the 4HPPD family.</text>
</comment>
<evidence type="ECO:0000256" key="2">
    <source>
        <dbReference type="ARBA" id="ARBA00005877"/>
    </source>
</evidence>
<accession>A0A9X4IS25</accession>
<reference evidence="7" key="1">
    <citation type="submission" date="2022-02" db="EMBL/GenBank/DDBJ databases">
        <title>Emergence and expansion in Europe of a Vibrio aestuarianus clonal complex pathogenic for oysters.</title>
        <authorList>
            <person name="Mesnil A."/>
            <person name="Travers M.-A."/>
        </authorList>
    </citation>
    <scope>NUCLEOTIDE SEQUENCE</scope>
    <source>
        <strain evidence="7">19_064_11T1</strain>
    </source>
</reference>
<keyword evidence="4" id="KW-0677">Repeat</keyword>
<dbReference type="InterPro" id="IPR004360">
    <property type="entry name" value="Glyas_Fos-R_dOase_dom"/>
</dbReference>
<dbReference type="SUPFAM" id="SSF54593">
    <property type="entry name" value="Glyoxalase/Bleomycin resistance protein/Dihydroxybiphenyl dioxygenase"/>
    <property type="match status" value="1"/>
</dbReference>
<dbReference type="GO" id="GO:0046872">
    <property type="term" value="F:metal ion binding"/>
    <property type="evidence" value="ECO:0007669"/>
    <property type="project" value="UniProtKB-KW"/>
</dbReference>
<dbReference type="PANTHER" id="PTHR11959:SF6">
    <property type="entry name" value="VOC DOMAIN-CONTAINING PROTEIN"/>
    <property type="match status" value="1"/>
</dbReference>
<sequence length="180" mass="20019">MTELLERDAVETVTAGKIPNLFKLEYSRIDHIAVAVKDLNSAKEFYYNILGFELKEERLTQGERSGMISAVVSSQSFDIVLIQGLEPESQVSRYIDKYGPGVQHVALHVDCIEEAVAELSKKGLEFATSILSDTSLKQAFTRRDPNSGMMIELIQRGEGKGFSDKNVSNLFNQLESADLV</sequence>
<evidence type="ECO:0000256" key="1">
    <source>
        <dbReference type="ARBA" id="ARBA00001962"/>
    </source>
</evidence>
<dbReference type="RefSeq" id="WP_274682487.1">
    <property type="nucleotide sequence ID" value="NZ_JAKNBA010000002.1"/>
</dbReference>
<evidence type="ECO:0000259" key="6">
    <source>
        <dbReference type="PROSITE" id="PS51819"/>
    </source>
</evidence>
<dbReference type="GO" id="GO:0006572">
    <property type="term" value="P:L-tyrosine catabolic process"/>
    <property type="evidence" value="ECO:0007669"/>
    <property type="project" value="TreeGrafter"/>
</dbReference>
<dbReference type="InterPro" id="IPR005956">
    <property type="entry name" value="4OHPhenylPyrv_dOase"/>
</dbReference>